<feature type="transmembrane region" description="Helical" evidence="1">
    <location>
        <begin position="532"/>
        <end position="550"/>
    </location>
</feature>
<feature type="transmembrane region" description="Helical" evidence="1">
    <location>
        <begin position="557"/>
        <end position="575"/>
    </location>
</feature>
<feature type="transmembrane region" description="Helical" evidence="1">
    <location>
        <begin position="581"/>
        <end position="605"/>
    </location>
</feature>
<dbReference type="EMBL" id="MFKF01000244">
    <property type="protein sequence ID" value="OGG48764.1"/>
    <property type="molecule type" value="Genomic_DNA"/>
</dbReference>
<feature type="transmembrane region" description="Helical" evidence="1">
    <location>
        <begin position="334"/>
        <end position="357"/>
    </location>
</feature>
<gene>
    <name evidence="2" type="ORF">A3F84_26985</name>
</gene>
<feature type="transmembrane region" description="Helical" evidence="1">
    <location>
        <begin position="217"/>
        <end position="243"/>
    </location>
</feature>
<comment type="caution">
    <text evidence="2">The sequence shown here is derived from an EMBL/GenBank/DDBJ whole genome shotgun (WGS) entry which is preliminary data.</text>
</comment>
<protein>
    <recommendedName>
        <fullName evidence="4">Peptide transporter</fullName>
    </recommendedName>
</protein>
<feature type="transmembrane region" description="Helical" evidence="1">
    <location>
        <begin position="625"/>
        <end position="647"/>
    </location>
</feature>
<feature type="transmembrane region" description="Helical" evidence="1">
    <location>
        <begin position="85"/>
        <end position="113"/>
    </location>
</feature>
<keyword evidence="1" id="KW-1133">Transmembrane helix</keyword>
<feature type="transmembrane region" description="Helical" evidence="1">
    <location>
        <begin position="294"/>
        <end position="314"/>
    </location>
</feature>
<keyword evidence="1" id="KW-0472">Membrane</keyword>
<evidence type="ECO:0000313" key="2">
    <source>
        <dbReference type="EMBL" id="OGG48764.1"/>
    </source>
</evidence>
<feature type="transmembrane region" description="Helical" evidence="1">
    <location>
        <begin position="263"/>
        <end position="287"/>
    </location>
</feature>
<keyword evidence="1" id="KW-0812">Transmembrane</keyword>
<feature type="transmembrane region" description="Helical" evidence="1">
    <location>
        <begin position="158"/>
        <end position="181"/>
    </location>
</feature>
<accession>A0A1F6CHN0</accession>
<evidence type="ECO:0008006" key="4">
    <source>
        <dbReference type="Google" id="ProtNLM"/>
    </source>
</evidence>
<feature type="transmembrane region" description="Helical" evidence="1">
    <location>
        <begin position="31"/>
        <end position="50"/>
    </location>
</feature>
<feature type="transmembrane region" description="Helical" evidence="1">
    <location>
        <begin position="377"/>
        <end position="402"/>
    </location>
</feature>
<reference evidence="2 3" key="1">
    <citation type="journal article" date="2016" name="Nat. Commun.">
        <title>Thousands of microbial genomes shed light on interconnected biogeochemical processes in an aquifer system.</title>
        <authorList>
            <person name="Anantharaman K."/>
            <person name="Brown C.T."/>
            <person name="Hug L.A."/>
            <person name="Sharon I."/>
            <person name="Castelle C.J."/>
            <person name="Probst A.J."/>
            <person name="Thomas B.C."/>
            <person name="Singh A."/>
            <person name="Wilkins M.J."/>
            <person name="Karaoz U."/>
            <person name="Brodie E.L."/>
            <person name="Williams K.H."/>
            <person name="Hubbard S.S."/>
            <person name="Banfield J.F."/>
        </authorList>
    </citation>
    <scope>NUCLEOTIDE SEQUENCE [LARGE SCALE GENOMIC DNA]</scope>
    <source>
        <strain evidence="3">RIFCSPLOWO2_12_FULL_64_10</strain>
    </source>
</reference>
<organism evidence="2 3">
    <name type="scientific">Handelsmanbacteria sp. (strain RIFCSPLOWO2_12_FULL_64_10)</name>
    <dbReference type="NCBI Taxonomy" id="1817868"/>
    <lineage>
        <taxon>Bacteria</taxon>
        <taxon>Candidatus Handelsmaniibacteriota</taxon>
    </lineage>
</organism>
<proteinExistence type="predicted"/>
<evidence type="ECO:0000313" key="3">
    <source>
        <dbReference type="Proteomes" id="UP000178606"/>
    </source>
</evidence>
<name>A0A1F6CHN0_HANXR</name>
<evidence type="ECO:0000256" key="1">
    <source>
        <dbReference type="SAM" id="Phobius"/>
    </source>
</evidence>
<feature type="transmembrane region" description="Helical" evidence="1">
    <location>
        <begin position="492"/>
        <end position="512"/>
    </location>
</feature>
<sequence length="656" mass="71706">MSTLKDRELEEYRDLVSTPETFEEGFGLRTVAGILFIALVMMPSAIYLGLTAGQSLGPAAEWVTIILFADLARRSFKPLRKQEIYLLYYVGASLVATVGGEALAGGPFAYLIWNQYLVQSPAAQGLGIADQIPAWVAPPATSEAIRARTFLHPDWRMAISLLVAGGVLSRLSWITMGYSLFRLASDVERLPFPMAPIAAEGATALAESGQETWRWRIFSIGAMIGVGFGAVYVFVPALTSAVFGKPVHILPIPWIDLTTRTETILPAAPTGISTNLGLVIVGTVLPFSIILGRFAAALVYVFLNPLLYKMEFLVTWRQGMDTITTEFSNSIDFWLSFTIGTSFAVALVGIYTIVGVVRRARDRKAAGPRRVEGRGDFSIPLSLALFGLATCGYIGLCVYLVGKTWYLVLFYFFFGFVYTPLISYVNARLIGLAGQHVGFPMIREATFILSGYQGTAIWFAPFPLHDYGGTAQQFREIELTGTRFTSIIKAEAFMFPILLIASFLFWSYIWGSGDPIPSASYPYAQKMWHRRALGQSLWVSSTVTGESLLFKALKPPLILGGLGFGLGAYAFLSLFSLPTMLLYGFISGLGALPHALLPEMAGALLGRYYFEKRFGRQEWRRRTPVLAAGFACGMGLIGMAGVALALLSSTVASTPW</sequence>
<dbReference type="AlphaFoldDB" id="A0A1F6CHN0"/>
<feature type="transmembrane region" description="Helical" evidence="1">
    <location>
        <begin position="408"/>
        <end position="427"/>
    </location>
</feature>
<dbReference type="Proteomes" id="UP000178606">
    <property type="component" value="Unassembled WGS sequence"/>
</dbReference>